<proteinExistence type="predicted"/>
<evidence type="ECO:0000256" key="1">
    <source>
        <dbReference type="SAM" id="SignalP"/>
    </source>
</evidence>
<sequence length="330" mass="35194">MVSRRWRGAAAALAAGLVLSIPATAQAVDDLGAAPAAEQPTMLLVHGFNSDPPTSCNSSTWKTALEYYQDAGGRDRGSLRTIGYYAGDSAHCDDVIGDGKATKNRPIQEIAKDFANHIHANYTAKGKQVDIVAHSMGGLITRVAILGTREGWSGFPSEVDVRNVVTLGTPHQGLRDGCTEAEFEAKKCSRQWHQMTPTKDGGSGFIDKLHESAKGKADRGLDDPWAKGIDWSLAGSTEDGTVSYHSAIDKGYFAHQKYGFDEDLDGDGSNECSDPEISHGALRSTKGAGGFCLRYWHHGAGGGPHTTENGWSPLKVAFKAATHIGDDLPK</sequence>
<feature type="domain" description="DUF676" evidence="2">
    <location>
        <begin position="43"/>
        <end position="175"/>
    </location>
</feature>
<dbReference type="Gene3D" id="3.40.50.1820">
    <property type="entry name" value="alpha/beta hydrolase"/>
    <property type="match status" value="1"/>
</dbReference>
<dbReference type="InterPro" id="IPR029058">
    <property type="entry name" value="AB_hydrolase_fold"/>
</dbReference>
<dbReference type="RefSeq" id="WP_344928506.1">
    <property type="nucleotide sequence ID" value="NZ_BAAAYK010000038.1"/>
</dbReference>
<comment type="caution">
    <text evidence="3">The sequence shown here is derived from an EMBL/GenBank/DDBJ whole genome shotgun (WGS) entry which is preliminary data.</text>
</comment>
<name>A0ABP6RRP2_9PSEU</name>
<dbReference type="Pfam" id="PF05057">
    <property type="entry name" value="DUF676"/>
    <property type="match status" value="1"/>
</dbReference>
<dbReference type="SUPFAM" id="SSF53474">
    <property type="entry name" value="alpha/beta-Hydrolases"/>
    <property type="match status" value="1"/>
</dbReference>
<organism evidence="3 4">
    <name type="scientific">Saccharopolyspora gregorii</name>
    <dbReference type="NCBI Taxonomy" id="33914"/>
    <lineage>
        <taxon>Bacteria</taxon>
        <taxon>Bacillati</taxon>
        <taxon>Actinomycetota</taxon>
        <taxon>Actinomycetes</taxon>
        <taxon>Pseudonocardiales</taxon>
        <taxon>Pseudonocardiaceae</taxon>
        <taxon>Saccharopolyspora</taxon>
    </lineage>
</organism>
<reference evidence="4" key="1">
    <citation type="journal article" date="2019" name="Int. J. Syst. Evol. Microbiol.">
        <title>The Global Catalogue of Microorganisms (GCM) 10K type strain sequencing project: providing services to taxonomists for standard genome sequencing and annotation.</title>
        <authorList>
            <consortium name="The Broad Institute Genomics Platform"/>
            <consortium name="The Broad Institute Genome Sequencing Center for Infectious Disease"/>
            <person name="Wu L."/>
            <person name="Ma J."/>
        </authorList>
    </citation>
    <scope>NUCLEOTIDE SEQUENCE [LARGE SCALE GENOMIC DNA]</scope>
    <source>
        <strain evidence="4">JCM 9687</strain>
    </source>
</reference>
<gene>
    <name evidence="3" type="ORF">GCM10020366_39080</name>
</gene>
<dbReference type="EMBL" id="BAAAYK010000038">
    <property type="protein sequence ID" value="GAA3360167.1"/>
    <property type="molecule type" value="Genomic_DNA"/>
</dbReference>
<dbReference type="InterPro" id="IPR007751">
    <property type="entry name" value="DUF676_lipase-like"/>
</dbReference>
<protein>
    <recommendedName>
        <fullName evidence="2">DUF676 domain-containing protein</fullName>
    </recommendedName>
</protein>
<feature type="chain" id="PRO_5046695116" description="DUF676 domain-containing protein" evidence="1">
    <location>
        <begin position="28"/>
        <end position="330"/>
    </location>
</feature>
<dbReference type="Proteomes" id="UP001500483">
    <property type="component" value="Unassembled WGS sequence"/>
</dbReference>
<feature type="signal peptide" evidence="1">
    <location>
        <begin position="1"/>
        <end position="27"/>
    </location>
</feature>
<evidence type="ECO:0000313" key="4">
    <source>
        <dbReference type="Proteomes" id="UP001500483"/>
    </source>
</evidence>
<accession>A0ABP6RRP2</accession>
<evidence type="ECO:0000259" key="2">
    <source>
        <dbReference type="Pfam" id="PF05057"/>
    </source>
</evidence>
<keyword evidence="4" id="KW-1185">Reference proteome</keyword>
<keyword evidence="1" id="KW-0732">Signal</keyword>
<evidence type="ECO:0000313" key="3">
    <source>
        <dbReference type="EMBL" id="GAA3360167.1"/>
    </source>
</evidence>